<feature type="transmembrane region" description="Helical" evidence="1">
    <location>
        <begin position="256"/>
        <end position="276"/>
    </location>
</feature>
<gene>
    <name evidence="2" type="ORF">HRbin22_02420</name>
</gene>
<evidence type="ECO:0000256" key="1">
    <source>
        <dbReference type="SAM" id="Phobius"/>
    </source>
</evidence>
<feature type="transmembrane region" description="Helical" evidence="1">
    <location>
        <begin position="186"/>
        <end position="208"/>
    </location>
</feature>
<feature type="transmembrane region" description="Helical" evidence="1">
    <location>
        <begin position="403"/>
        <end position="424"/>
    </location>
</feature>
<evidence type="ECO:0008006" key="4">
    <source>
        <dbReference type="Google" id="ProtNLM"/>
    </source>
</evidence>
<organism evidence="2 3">
    <name type="scientific">Candidatus Thermoflexus japonica</name>
    <dbReference type="NCBI Taxonomy" id="2035417"/>
    <lineage>
        <taxon>Bacteria</taxon>
        <taxon>Bacillati</taxon>
        <taxon>Chloroflexota</taxon>
        <taxon>Thermoflexia</taxon>
        <taxon>Thermoflexales</taxon>
        <taxon>Thermoflexaceae</taxon>
        <taxon>Thermoflexus</taxon>
    </lineage>
</organism>
<feature type="transmembrane region" description="Helical" evidence="1">
    <location>
        <begin position="492"/>
        <end position="514"/>
    </location>
</feature>
<feature type="transmembrane region" description="Helical" evidence="1">
    <location>
        <begin position="110"/>
        <end position="126"/>
    </location>
</feature>
<feature type="transmembrane region" description="Helical" evidence="1">
    <location>
        <begin position="330"/>
        <end position="350"/>
    </location>
</feature>
<feature type="transmembrane region" description="Helical" evidence="1">
    <location>
        <begin position="160"/>
        <end position="180"/>
    </location>
</feature>
<feature type="transmembrane region" description="Helical" evidence="1">
    <location>
        <begin position="31"/>
        <end position="49"/>
    </location>
</feature>
<keyword evidence="1" id="KW-0812">Transmembrane</keyword>
<proteinExistence type="predicted"/>
<dbReference type="EMBL" id="BEHY01000114">
    <property type="protein sequence ID" value="GBD10155.1"/>
    <property type="molecule type" value="Genomic_DNA"/>
</dbReference>
<reference evidence="3" key="1">
    <citation type="submission" date="2017-09" db="EMBL/GenBank/DDBJ databases">
        <title>Metaegenomics of thermophilic ammonia-oxidizing enrichment culture.</title>
        <authorList>
            <person name="Kato S."/>
            <person name="Suzuki K."/>
        </authorList>
    </citation>
    <scope>NUCLEOTIDE SEQUENCE [LARGE SCALE GENOMIC DNA]</scope>
</reference>
<name>A0A2H5Y9M0_9CHLR</name>
<feature type="transmembrane region" description="Helical" evidence="1">
    <location>
        <begin position="362"/>
        <end position="382"/>
    </location>
</feature>
<feature type="transmembrane region" description="Helical" evidence="1">
    <location>
        <begin position="430"/>
        <end position="450"/>
    </location>
</feature>
<keyword evidence="1" id="KW-1133">Transmembrane helix</keyword>
<evidence type="ECO:0000313" key="3">
    <source>
        <dbReference type="Proteomes" id="UP000236642"/>
    </source>
</evidence>
<comment type="caution">
    <text evidence="2">The sequence shown here is derived from an EMBL/GenBank/DDBJ whole genome shotgun (WGS) entry which is preliminary data.</text>
</comment>
<dbReference type="Proteomes" id="UP000236642">
    <property type="component" value="Unassembled WGS sequence"/>
</dbReference>
<feature type="transmembrane region" description="Helical" evidence="1">
    <location>
        <begin position="6"/>
        <end position="24"/>
    </location>
</feature>
<evidence type="ECO:0000313" key="2">
    <source>
        <dbReference type="EMBL" id="GBD10155.1"/>
    </source>
</evidence>
<dbReference type="AlphaFoldDB" id="A0A2H5Y9M0"/>
<protein>
    <recommendedName>
        <fullName evidence="4">NADH:quinone oxidoreductase/Mrp antiporter membrane subunit domain-containing protein</fullName>
    </recommendedName>
</protein>
<sequence>MEWIIWAWIALGIGILGVGVGRRLPGLRGTSLAMGLALTGALGLWLLAWRQPPQEVALRLERPFSIFQTAWVFRLTPAVWGQGLGVLLAGFLVAWMWVAHPGQGRGWPRALALGMVIVATGAALAADLFTLLMTWAMLDAMFLALLLIRRGQAVADRAVLAGLVNGAALLSLWAAAWQIWRSGDSLFWSRMEGIAPLPFLVLAVLIRLDIYPFHVGRPPELADEVDRAALLYILPTSAGLMLWAHLVPLIRGWPGMPWVAMALGLTALLGGLWAWAEPDPRAGLVEAAWGNAAWWALAGLAHPDVAPLAAILWPICFALIFAGRPFDRTSLWGFPALAAILTLAGLPIMPGPGIAAAPFRAWPFWAWPFLVIPPALLLGALCRGWLREAEDPLPSERIGRISYGLALTLGVSGLIALGGLFGAWQDVPRIFRLPLLASLGLGIVGLWQAGKVHAAARGWARVRPFLSLDWMYGGLTRLISRPAGILRQVLEFLSHPAVMWLWVLVVAGILLLLWQGASR</sequence>
<feature type="transmembrane region" description="Helical" evidence="1">
    <location>
        <begin position="79"/>
        <end position="98"/>
    </location>
</feature>
<feature type="transmembrane region" description="Helical" evidence="1">
    <location>
        <begin position="229"/>
        <end position="250"/>
    </location>
</feature>
<feature type="transmembrane region" description="Helical" evidence="1">
    <location>
        <begin position="306"/>
        <end position="323"/>
    </location>
</feature>
<accession>A0A2H5Y9M0</accession>
<keyword evidence="1" id="KW-0472">Membrane</keyword>